<gene>
    <name evidence="1" type="ORF">PACLA_8A071241</name>
</gene>
<dbReference type="PANTHER" id="PTHR21301:SF10">
    <property type="entry name" value="REVERSE TRANSCRIPTASE DOMAIN-CONTAINING PROTEIN"/>
    <property type="match status" value="1"/>
</dbReference>
<dbReference type="PANTHER" id="PTHR21301">
    <property type="entry name" value="REVERSE TRANSCRIPTASE"/>
    <property type="match status" value="1"/>
</dbReference>
<name>A0A6S7IPL1_PARCT</name>
<sequence length="179" mass="19515">MSKFEKFGSTLCPEIENIVPVTPPRENLSAFTDFYLKPLSQALPSFIKDTAHLLQKISELNDTGPFPDGTLLVSWHVVAIFPNIDNDLGLLAVTQALNSRPNQFPSTESCIVEAVKICLAHNNSSFGKEHYLQIHGTAMGPKNACSYADLAIGIIDERAKLNLIYGGVTGTIFSISGHR</sequence>
<dbReference type="AlphaFoldDB" id="A0A6S7IPL1"/>
<accession>A0A6S7IPL1</accession>
<evidence type="ECO:0000313" key="2">
    <source>
        <dbReference type="Proteomes" id="UP001152795"/>
    </source>
</evidence>
<keyword evidence="2" id="KW-1185">Reference proteome</keyword>
<feature type="non-terminal residue" evidence="1">
    <location>
        <position position="179"/>
    </location>
</feature>
<evidence type="ECO:0000313" key="1">
    <source>
        <dbReference type="EMBL" id="CAB4019687.1"/>
    </source>
</evidence>
<reference evidence="1" key="1">
    <citation type="submission" date="2020-04" db="EMBL/GenBank/DDBJ databases">
        <authorList>
            <person name="Alioto T."/>
            <person name="Alioto T."/>
            <person name="Gomez Garrido J."/>
        </authorList>
    </citation>
    <scope>NUCLEOTIDE SEQUENCE</scope>
    <source>
        <strain evidence="1">A484AB</strain>
    </source>
</reference>
<dbReference type="OrthoDB" id="5977627at2759"/>
<proteinExistence type="predicted"/>
<comment type="caution">
    <text evidence="1">The sequence shown here is derived from an EMBL/GenBank/DDBJ whole genome shotgun (WGS) entry which is preliminary data.</text>
</comment>
<organism evidence="1 2">
    <name type="scientific">Paramuricea clavata</name>
    <name type="common">Red gorgonian</name>
    <name type="synonym">Violescent sea-whip</name>
    <dbReference type="NCBI Taxonomy" id="317549"/>
    <lineage>
        <taxon>Eukaryota</taxon>
        <taxon>Metazoa</taxon>
        <taxon>Cnidaria</taxon>
        <taxon>Anthozoa</taxon>
        <taxon>Octocorallia</taxon>
        <taxon>Malacalcyonacea</taxon>
        <taxon>Plexauridae</taxon>
        <taxon>Paramuricea</taxon>
    </lineage>
</organism>
<dbReference type="EMBL" id="CACRXK020010582">
    <property type="protein sequence ID" value="CAB4019687.1"/>
    <property type="molecule type" value="Genomic_DNA"/>
</dbReference>
<dbReference type="Proteomes" id="UP001152795">
    <property type="component" value="Unassembled WGS sequence"/>
</dbReference>
<protein>
    <submittedName>
        <fullName evidence="1">Uncharacterized protein</fullName>
    </submittedName>
</protein>